<keyword evidence="2" id="KW-1185">Reference proteome</keyword>
<gene>
    <name evidence="1" type="ORF">PORY_000276</name>
</gene>
<protein>
    <submittedName>
        <fullName evidence="1">Uncharacterized protein</fullName>
    </submittedName>
</protein>
<sequence>MITLRKKINKLFLMLMKKHFYIDIVIMVTILMHLLISPYIKIEERMNMHAIYDILFFGVTKEGLKNYDHFEFPEGVPRTFIGAFLLSGIVFPIKYTLEWFLKELNKFFIQMLVRASLGIYNSLAISMFRYKVIKRYGVNTGLWYGIFQASQFHVMYYASRTLPNTFAFGICTLLMSCFFENEKKHILKGFEIIILTIAHALYFWACNFIKMKEIIKTCIFSGVAGLLCSIMIDSWFWQKYLWPEGVSFHFNVIQRKSSDWGKVSPWHVYFSKYIPKLLLNPFFFILWGISLFTRKDTVNLLVPNIIFVLIYSLLPHKEWRFVVYVIPSLTLMSAVGATWIFNRRHKSLVFMTMFVMLVIATVASFFINIAMSLISSLNYPGGFAIQSLHDNFNLFEGERVYLDIYTRMTGATLFLQHNEKVMYDRTENVTELDHCNFLETVDWAIVHVSNLKPCKDWEVKSVIKGYSGIKKISFSSIYDTLLGLLILTRICIVIFWFHT</sequence>
<proteinExistence type="predicted"/>
<evidence type="ECO:0000313" key="2">
    <source>
        <dbReference type="Proteomes" id="UP000768646"/>
    </source>
</evidence>
<name>A0ACB7CGM8_9ASCO</name>
<dbReference type="Proteomes" id="UP000768646">
    <property type="component" value="Unassembled WGS sequence"/>
</dbReference>
<accession>A0ACB7CGM8</accession>
<dbReference type="EMBL" id="JABTEG010000001">
    <property type="protein sequence ID" value="KAG4306288.1"/>
    <property type="molecule type" value="Genomic_DNA"/>
</dbReference>
<organism evidence="1 2">
    <name type="scientific">Pneumocystis oryctolagi</name>
    <dbReference type="NCBI Taxonomy" id="42067"/>
    <lineage>
        <taxon>Eukaryota</taxon>
        <taxon>Fungi</taxon>
        <taxon>Dikarya</taxon>
        <taxon>Ascomycota</taxon>
        <taxon>Taphrinomycotina</taxon>
        <taxon>Pneumocystomycetes</taxon>
        <taxon>Pneumocystaceae</taxon>
        <taxon>Pneumocystis</taxon>
    </lineage>
</organism>
<evidence type="ECO:0000313" key="1">
    <source>
        <dbReference type="EMBL" id="KAG4306288.1"/>
    </source>
</evidence>
<comment type="caution">
    <text evidence="1">The sequence shown here is derived from an EMBL/GenBank/DDBJ whole genome shotgun (WGS) entry which is preliminary data.</text>
</comment>
<reference evidence="1 2" key="1">
    <citation type="journal article" date="2021" name="Commun. Biol.">
        <title>Genomic insights into the host specific adaptation of the Pneumocystis genus.</title>
        <authorList>
            <person name="Cisse O.H."/>
            <person name="Ma L."/>
            <person name="Dekker J.P."/>
            <person name="Khil P.P."/>
            <person name="Youn J.-H."/>
            <person name="Brenchley J.M."/>
            <person name="Blair R."/>
            <person name="Pahar B."/>
            <person name="Chabe M."/>
            <person name="Van Rompay K.K.A."/>
            <person name="Keesler R."/>
            <person name="Sukura A."/>
            <person name="Hirsch V."/>
            <person name="Kutty G."/>
            <person name="Liu Y."/>
            <person name="Peng L."/>
            <person name="Chen J."/>
            <person name="Song J."/>
            <person name="Weissenbacher-Lang C."/>
            <person name="Xu J."/>
            <person name="Upham N.S."/>
            <person name="Stajich J.E."/>
            <person name="Cuomo C.A."/>
            <person name="Cushion M.T."/>
            <person name="Kovacs J.A."/>
        </authorList>
    </citation>
    <scope>NUCLEOTIDE SEQUENCE [LARGE SCALE GENOMIC DNA]</scope>
    <source>
        <strain evidence="1 2">RABM</strain>
    </source>
</reference>